<dbReference type="GO" id="GO:0007018">
    <property type="term" value="P:microtubule-based movement"/>
    <property type="evidence" value="ECO:0007669"/>
    <property type="project" value="InterPro"/>
</dbReference>
<feature type="compositionally biased region" description="Basic and acidic residues" evidence="6">
    <location>
        <begin position="681"/>
        <end position="698"/>
    </location>
</feature>
<evidence type="ECO:0000256" key="5">
    <source>
        <dbReference type="PROSITE-ProRule" id="PRU00283"/>
    </source>
</evidence>
<dbReference type="OMA" id="KANVMMV"/>
<evidence type="ECO:0000256" key="1">
    <source>
        <dbReference type="ARBA" id="ARBA00004245"/>
    </source>
</evidence>
<evidence type="ECO:0000256" key="2">
    <source>
        <dbReference type="ARBA" id="ARBA00022741"/>
    </source>
</evidence>
<accession>A0A3Q2ZSA6</accession>
<evidence type="ECO:0000313" key="8">
    <source>
        <dbReference type="Ensembl" id="ENSKMAP00000006010.1"/>
    </source>
</evidence>
<feature type="domain" description="Kinesin motor" evidence="7">
    <location>
        <begin position="70"/>
        <end position="416"/>
    </location>
</feature>
<comment type="subcellular location">
    <subcellularLocation>
        <location evidence="1">Cytoplasm</location>
        <location evidence="1">Cytoskeleton</location>
    </subcellularLocation>
</comment>
<comment type="similarity">
    <text evidence="5">Belongs to the TRAFAC class myosin-kinesin ATPase superfamily. Kinesin family.</text>
</comment>
<dbReference type="PROSITE" id="PS50067">
    <property type="entry name" value="KINESIN_MOTOR_2"/>
    <property type="match status" value="1"/>
</dbReference>
<keyword evidence="4" id="KW-0206">Cytoskeleton</keyword>
<feature type="compositionally biased region" description="Polar residues" evidence="6">
    <location>
        <begin position="653"/>
        <end position="680"/>
    </location>
</feature>
<dbReference type="STRING" id="37003.ENSKMAP00000006010"/>
<dbReference type="Pfam" id="PF00225">
    <property type="entry name" value="Kinesin"/>
    <property type="match status" value="1"/>
</dbReference>
<evidence type="ECO:0000313" key="9">
    <source>
        <dbReference type="Proteomes" id="UP000264800"/>
    </source>
</evidence>
<reference evidence="8" key="2">
    <citation type="submission" date="2025-09" db="UniProtKB">
        <authorList>
            <consortium name="Ensembl"/>
        </authorList>
    </citation>
    <scope>IDENTIFICATION</scope>
</reference>
<evidence type="ECO:0000259" key="7">
    <source>
        <dbReference type="PROSITE" id="PS50067"/>
    </source>
</evidence>
<dbReference type="InterPro" id="IPR027640">
    <property type="entry name" value="Kinesin-like_fam"/>
</dbReference>
<protein>
    <submittedName>
        <fullName evidence="8">Kinesin-like protein KIF26B</fullName>
    </submittedName>
</protein>
<comment type="caution">
    <text evidence="5">Lacks conserved residue(s) required for the propagation of feature annotation.</text>
</comment>
<dbReference type="GO" id="GO:0008017">
    <property type="term" value="F:microtubule binding"/>
    <property type="evidence" value="ECO:0007669"/>
    <property type="project" value="InterPro"/>
</dbReference>
<dbReference type="InterPro" id="IPR036961">
    <property type="entry name" value="Kinesin_motor_dom_sf"/>
</dbReference>
<keyword evidence="9" id="KW-1185">Reference proteome</keyword>
<evidence type="ECO:0000256" key="6">
    <source>
        <dbReference type="SAM" id="MobiDB-lite"/>
    </source>
</evidence>
<dbReference type="GO" id="GO:0005524">
    <property type="term" value="F:ATP binding"/>
    <property type="evidence" value="ECO:0007669"/>
    <property type="project" value="UniProtKB-KW"/>
</dbReference>
<dbReference type="Proteomes" id="UP000264800">
    <property type="component" value="Unplaced"/>
</dbReference>
<proteinExistence type="inferred from homology"/>
<feature type="compositionally biased region" description="Polar residues" evidence="6">
    <location>
        <begin position="1195"/>
        <end position="1206"/>
    </location>
</feature>
<name>A0A3Q2ZSA6_KRYMA</name>
<keyword evidence="2" id="KW-0547">Nucleotide-binding</keyword>
<dbReference type="GeneTree" id="ENSGT00940000156992"/>
<dbReference type="GO" id="GO:0005856">
    <property type="term" value="C:cytoskeleton"/>
    <property type="evidence" value="ECO:0007669"/>
    <property type="project" value="UniProtKB-SubCell"/>
</dbReference>
<dbReference type="InterPro" id="IPR001752">
    <property type="entry name" value="Kinesin_motor_dom"/>
</dbReference>
<feature type="region of interest" description="Disordered" evidence="6">
    <location>
        <begin position="991"/>
        <end position="1073"/>
    </location>
</feature>
<dbReference type="GO" id="GO:0003777">
    <property type="term" value="F:microtubule motor activity"/>
    <property type="evidence" value="ECO:0007669"/>
    <property type="project" value="InterPro"/>
</dbReference>
<organism evidence="8 9">
    <name type="scientific">Kryptolebias marmoratus</name>
    <name type="common">Mangrove killifish</name>
    <name type="synonym">Rivulus marmoratus</name>
    <dbReference type="NCBI Taxonomy" id="37003"/>
    <lineage>
        <taxon>Eukaryota</taxon>
        <taxon>Metazoa</taxon>
        <taxon>Chordata</taxon>
        <taxon>Craniata</taxon>
        <taxon>Vertebrata</taxon>
        <taxon>Euteleostomi</taxon>
        <taxon>Actinopterygii</taxon>
        <taxon>Neopterygii</taxon>
        <taxon>Teleostei</taxon>
        <taxon>Neoteleostei</taxon>
        <taxon>Acanthomorphata</taxon>
        <taxon>Ovalentaria</taxon>
        <taxon>Atherinomorphae</taxon>
        <taxon>Cyprinodontiformes</taxon>
        <taxon>Rivulidae</taxon>
        <taxon>Kryptolebias</taxon>
    </lineage>
</organism>
<dbReference type="Ensembl" id="ENSKMAT00000006115.1">
    <property type="protein sequence ID" value="ENSKMAP00000006010.1"/>
    <property type="gene ID" value="ENSKMAG00000004551.1"/>
</dbReference>
<sequence>MIQKWEAEGKDGEAAEKLNLTLRKKGQASDPTPSNLSTCFRDIIQKNPPPIPSCLLQAAARTKDSPDVAKVKVVLRVSRLLSESQGQPPVLRIDPSKKRVTIMDPATKNLPHSTMTLGREGKSPLKTFNFDAAYSQDLGQAEVCAGVLSDVIRCVLSGSDGCVLGLGCADVGSWSSMVGSSENIQKLGLIPCAISWLYSAIERRRERTWTDLTVSVSAIELCCGEEDTLRDLLGEVGPSPGSTQDSPKAHVRVQEDSVCGIQIRNHNRVKAPTAERAASLLDAAIAARRHTDFVTYLCHSSIMFFTLYVQPPRTESNTIGKGSRGITKLTMIDVCSGMRGVSKNKPPHSELGPIVLSLLSGHKTVPSKASKLSLLLRESMAHPNCHVAVIAQVADSLAQLHESFSTIQLASRIRRTQKRTKQSTSCSPCGRSLTKEKRGPQTLSLRAFHSTEEVDADFRPFRLRGQMDRSSSDQSCDTVIQINSDGFTALLEELLRIPQLHGEKTEESAQGDAEALKAEQKQPERDCLKCDTFAELQERLGCIDGSEMTMDVLKSSLKGASLKNILTKSQHQKEASKAPQTLLNMGMGCSQICFGEKQTDSAHPGDNFQREDSGLFDCEECSATSSSEELLNQALGLSMTGRSELPNTRLVKSGNNVPSKGFAANSQEKTATSSSALQPSEKQESPESADWLKPDKRASPVGKCSPISPSSTYSSSQSLAKSVIIGDVLPNYTTEDVKEMKATITVTVQQPLDQTGQDELVFSMVEEVTISGAYDRGNTSGNIICIRDPAQPQAHGQSAACSQPIRIISDVSDDSSAAASSVVQPVGADANNKKSQYQFKREKGLLPSFINPMLINTDINCDLDGAKKKDTPQENFQDVKLKPEPKINTVKCQEGKNNIEKQNEILASETHHVKKSVKVYYSSCSQVSSKTEVLKDKEYCKRPEENKMGEKRHENIDKGHPRQCEHVCSSNNQQVPEGGKIACRHVGNTPQRTGASPGCQEINPASCETGNLPRGWQNPSRQDNHSREVTSSNPCSPGDTLERRHGRQEPTVHHNVYTSSSSPKLATKFKQDSSSSLRKASGTLLAASLIGKHDSISSKLKSPAENSSRLFSTKLEQLASRTNSLGRTSRDFPTLERGSSNTSMSSKGSSKGSTEAGRKASFKENYEGDCTFPRANRSPRRHPHSDHHFFHSENPVPQSAKSTHSKLSAVGKLKMGSPKVRRLSAPSIKNLSQSNKSLQHSNRSASLSPDCKTVSFDQSSTCSSTKSAIQGFVNGRISDLLRERSSSPTSAGLDQMTPLLSPYSQVTAPRMPDDLSGHASDTTSILSGDLPPAMGKTSLHFSNRSSMVSSGYGSMVRDSEATGSNMSNRESVSDWSGSLLSVTRSNGCVHLQSGLPKEIILCKATVMDGPRSRWMDRGIPEAYDIKVYEIDSMKRMQKRGHACFSVKLQFLEQRHLRTSEVRVKCNNQRREVERVHHSHMLEPAKWIQELDLWQTFEADSPERLEATEEVTAQLENRVNFCEANITVVTNFDTSTWRQRKRRQKEH</sequence>
<feature type="compositionally biased region" description="Basic and acidic residues" evidence="6">
    <location>
        <begin position="1040"/>
        <end position="1052"/>
    </location>
</feature>
<feature type="compositionally biased region" description="Low complexity" evidence="6">
    <location>
        <begin position="705"/>
        <end position="714"/>
    </location>
</feature>
<keyword evidence="3" id="KW-0067">ATP-binding</keyword>
<keyword evidence="4" id="KW-0963">Cytoplasm</keyword>
<feature type="region of interest" description="Disordered" evidence="6">
    <location>
        <begin position="646"/>
        <end position="714"/>
    </location>
</feature>
<dbReference type="InterPro" id="IPR027417">
    <property type="entry name" value="P-loop_NTPase"/>
</dbReference>
<dbReference type="PANTHER" id="PTHR21608">
    <property type="entry name" value="KINESIN-LIKE PROTEIN CG14535"/>
    <property type="match status" value="1"/>
</dbReference>
<feature type="compositionally biased region" description="Polar residues" evidence="6">
    <location>
        <begin position="1227"/>
        <end position="1247"/>
    </location>
</feature>
<dbReference type="PANTHER" id="PTHR21608:SF8">
    <property type="entry name" value="KINESIN-LIKE PROTEIN KIF26B"/>
    <property type="match status" value="1"/>
</dbReference>
<reference evidence="8" key="1">
    <citation type="submission" date="2025-08" db="UniProtKB">
        <authorList>
            <consortium name="Ensembl"/>
        </authorList>
    </citation>
    <scope>IDENTIFICATION</scope>
</reference>
<feature type="region of interest" description="Disordered" evidence="6">
    <location>
        <begin position="418"/>
        <end position="438"/>
    </location>
</feature>
<evidence type="ECO:0000256" key="3">
    <source>
        <dbReference type="ARBA" id="ARBA00022840"/>
    </source>
</evidence>
<dbReference type="SMART" id="SM00129">
    <property type="entry name" value="KISc"/>
    <property type="match status" value="1"/>
</dbReference>
<evidence type="ECO:0000256" key="4">
    <source>
        <dbReference type="ARBA" id="ARBA00023212"/>
    </source>
</evidence>
<dbReference type="SUPFAM" id="SSF52540">
    <property type="entry name" value="P-loop containing nucleoside triphosphate hydrolases"/>
    <property type="match status" value="1"/>
</dbReference>
<dbReference type="Gene3D" id="3.40.850.10">
    <property type="entry name" value="Kinesin motor domain"/>
    <property type="match status" value="1"/>
</dbReference>
<feature type="compositionally biased region" description="Low complexity" evidence="6">
    <location>
        <begin position="1138"/>
        <end position="1154"/>
    </location>
</feature>
<feature type="region of interest" description="Disordered" evidence="6">
    <location>
        <begin position="1120"/>
        <end position="1250"/>
    </location>
</feature>
<feature type="compositionally biased region" description="Basic and acidic residues" evidence="6">
    <location>
        <begin position="1156"/>
        <end position="1166"/>
    </location>
</feature>